<dbReference type="GeneID" id="109768411"/>
<dbReference type="PANTHER" id="PTHR31625">
    <property type="match status" value="1"/>
</dbReference>
<feature type="transmembrane region" description="Helical" evidence="3">
    <location>
        <begin position="496"/>
        <end position="517"/>
    </location>
</feature>
<dbReference type="STRING" id="200361.A0A453QZ04"/>
<sequence>MAPGPLNPVTVMEQCHVSPSPLPSPLPPAVKPQTLPLTFFDLVFWDVPPVQRLFFYDNADLLGAPEFLLHELRLFEKSLAAALHHFYPLAGTLVCSIPEAGAPEVVFSDGDSVRLTVAVGGDDFQDLAGDHARDTARLRPLLPSLPRHGGGGGSRCRTQDVFAVQLTVFPHAGLCIGTTLHHAVADGSSYVHFMRTWAAIHRLGPGCGGKWAAVDAPPLLDRSVVRDENGLREVFLRDHRAHEAAGGKRLHGWDLGQRPGAAGLATFRFTEKLLRGLGRQVESETTARRCSPYALACGAVWAGIVHARGSNASFGFVTGCKPRATPPVPGNYFGNCLGLCRVGKEEEAKPSGGLTAATASAAIWLAIEGLAEQGRVFRDARGWVRLVREYASARAVTVAGSPKLGVYAATDLGAPWGRPRKVEIVSVERTGALALAESGRDGDGGIEVGLALPRGEMEAFRAFYHDLVSHSVVVLTAARRDVRTFGPVDRCLPDRATATVTFAGGNLALSFYFYIFYS</sequence>
<protein>
    <recommendedName>
        <fullName evidence="6">Anthocyanin 5-aromatic acyltransferase</fullName>
    </recommendedName>
</protein>
<dbReference type="RefSeq" id="XP_020182721.1">
    <property type="nucleotide sequence ID" value="XM_020327132.4"/>
</dbReference>
<keyword evidence="3" id="KW-1133">Transmembrane helix</keyword>
<evidence type="ECO:0000256" key="2">
    <source>
        <dbReference type="ARBA" id="ARBA00023315"/>
    </source>
</evidence>
<evidence type="ECO:0000256" key="1">
    <source>
        <dbReference type="ARBA" id="ARBA00022679"/>
    </source>
</evidence>
<evidence type="ECO:0000313" key="4">
    <source>
        <dbReference type="EnsemblPlants" id="AET7Gv20379900.1"/>
    </source>
</evidence>
<dbReference type="GO" id="GO:0016747">
    <property type="term" value="F:acyltransferase activity, transferring groups other than amino-acyl groups"/>
    <property type="evidence" value="ECO:0007669"/>
    <property type="project" value="UniProtKB-ARBA"/>
</dbReference>
<reference evidence="4" key="4">
    <citation type="submission" date="2019-03" db="UniProtKB">
        <authorList>
            <consortium name="EnsemblPlants"/>
        </authorList>
    </citation>
    <scope>IDENTIFICATION</scope>
</reference>
<evidence type="ECO:0000313" key="5">
    <source>
        <dbReference type="Proteomes" id="UP000015105"/>
    </source>
</evidence>
<reference evidence="4" key="5">
    <citation type="journal article" date="2021" name="G3 (Bethesda)">
        <title>Aegilops tauschii genome assembly Aet v5.0 features greater sequence contiguity and improved annotation.</title>
        <authorList>
            <person name="Wang L."/>
            <person name="Zhu T."/>
            <person name="Rodriguez J.C."/>
            <person name="Deal K.R."/>
            <person name="Dubcovsky J."/>
            <person name="McGuire P.E."/>
            <person name="Lux T."/>
            <person name="Spannagl M."/>
            <person name="Mayer K.F.X."/>
            <person name="Baldrich P."/>
            <person name="Meyers B.C."/>
            <person name="Huo N."/>
            <person name="Gu Y.Q."/>
            <person name="Zhou H."/>
            <person name="Devos K.M."/>
            <person name="Bennetzen J.L."/>
            <person name="Unver T."/>
            <person name="Budak H."/>
            <person name="Gulick P.J."/>
            <person name="Galiba G."/>
            <person name="Kalapos B."/>
            <person name="Nelson D.R."/>
            <person name="Li P."/>
            <person name="You F.M."/>
            <person name="Luo M.C."/>
            <person name="Dvorak J."/>
        </authorList>
    </citation>
    <scope>NUCLEOTIDE SEQUENCE [LARGE SCALE GENOMIC DNA]</scope>
    <source>
        <strain evidence="4">cv. AL8/78</strain>
    </source>
</reference>
<keyword evidence="5" id="KW-1185">Reference proteome</keyword>
<keyword evidence="1" id="KW-0808">Transferase</keyword>
<accession>A0A453QZ04</accession>
<dbReference type="KEGG" id="ats:109768411"/>
<dbReference type="EnsemblPlants" id="AET7Gv20379900.1">
    <property type="protein sequence ID" value="AET7Gv20379900.1"/>
    <property type="gene ID" value="AET7Gv20379900"/>
</dbReference>
<dbReference type="Proteomes" id="UP000015105">
    <property type="component" value="Chromosome 7D"/>
</dbReference>
<organism evidence="4 5">
    <name type="scientific">Aegilops tauschii subsp. strangulata</name>
    <name type="common">Goatgrass</name>
    <dbReference type="NCBI Taxonomy" id="200361"/>
    <lineage>
        <taxon>Eukaryota</taxon>
        <taxon>Viridiplantae</taxon>
        <taxon>Streptophyta</taxon>
        <taxon>Embryophyta</taxon>
        <taxon>Tracheophyta</taxon>
        <taxon>Spermatophyta</taxon>
        <taxon>Magnoliopsida</taxon>
        <taxon>Liliopsida</taxon>
        <taxon>Poales</taxon>
        <taxon>Poaceae</taxon>
        <taxon>BOP clade</taxon>
        <taxon>Pooideae</taxon>
        <taxon>Triticodae</taxon>
        <taxon>Triticeae</taxon>
        <taxon>Triticinae</taxon>
        <taxon>Aegilops</taxon>
    </lineage>
</organism>
<keyword evidence="2" id="KW-0012">Acyltransferase</keyword>
<reference evidence="5" key="1">
    <citation type="journal article" date="2014" name="Science">
        <title>Ancient hybridizations among the ancestral genomes of bread wheat.</title>
        <authorList>
            <consortium name="International Wheat Genome Sequencing Consortium,"/>
            <person name="Marcussen T."/>
            <person name="Sandve S.R."/>
            <person name="Heier L."/>
            <person name="Spannagl M."/>
            <person name="Pfeifer M."/>
            <person name="Jakobsen K.S."/>
            <person name="Wulff B.B."/>
            <person name="Steuernagel B."/>
            <person name="Mayer K.F."/>
            <person name="Olsen O.A."/>
        </authorList>
    </citation>
    <scope>NUCLEOTIDE SEQUENCE [LARGE SCALE GENOMIC DNA]</scope>
    <source>
        <strain evidence="5">cv. AL8/78</strain>
    </source>
</reference>
<dbReference type="Pfam" id="PF02458">
    <property type="entry name" value="Transferase"/>
    <property type="match status" value="1"/>
</dbReference>
<dbReference type="Gramene" id="AET7Gv20379900.1">
    <property type="protein sequence ID" value="AET7Gv20379900.1"/>
    <property type="gene ID" value="AET7Gv20379900"/>
</dbReference>
<evidence type="ECO:0000256" key="3">
    <source>
        <dbReference type="SAM" id="Phobius"/>
    </source>
</evidence>
<proteinExistence type="predicted"/>
<name>A0A453QZ04_AEGTS</name>
<keyword evidence="3" id="KW-0812">Transmembrane</keyword>
<reference evidence="5" key="2">
    <citation type="journal article" date="2017" name="Nat. Plants">
        <title>The Aegilops tauschii genome reveals multiple impacts of transposons.</title>
        <authorList>
            <person name="Zhao G."/>
            <person name="Zou C."/>
            <person name="Li K."/>
            <person name="Wang K."/>
            <person name="Li T."/>
            <person name="Gao L."/>
            <person name="Zhang X."/>
            <person name="Wang H."/>
            <person name="Yang Z."/>
            <person name="Liu X."/>
            <person name="Jiang W."/>
            <person name="Mao L."/>
            <person name="Kong X."/>
            <person name="Jiao Y."/>
            <person name="Jia J."/>
        </authorList>
    </citation>
    <scope>NUCLEOTIDE SEQUENCE [LARGE SCALE GENOMIC DNA]</scope>
    <source>
        <strain evidence="5">cv. AL8/78</strain>
    </source>
</reference>
<evidence type="ECO:0008006" key="6">
    <source>
        <dbReference type="Google" id="ProtNLM"/>
    </source>
</evidence>
<dbReference type="AlphaFoldDB" id="A0A453QZ04"/>
<reference evidence="4" key="3">
    <citation type="journal article" date="2017" name="Nature">
        <title>Genome sequence of the progenitor of the wheat D genome Aegilops tauschii.</title>
        <authorList>
            <person name="Luo M.C."/>
            <person name="Gu Y.Q."/>
            <person name="Puiu D."/>
            <person name="Wang H."/>
            <person name="Twardziok S.O."/>
            <person name="Deal K.R."/>
            <person name="Huo N."/>
            <person name="Zhu T."/>
            <person name="Wang L."/>
            <person name="Wang Y."/>
            <person name="McGuire P.E."/>
            <person name="Liu S."/>
            <person name="Long H."/>
            <person name="Ramasamy R.K."/>
            <person name="Rodriguez J.C."/>
            <person name="Van S.L."/>
            <person name="Yuan L."/>
            <person name="Wang Z."/>
            <person name="Xia Z."/>
            <person name="Xiao L."/>
            <person name="Anderson O.D."/>
            <person name="Ouyang S."/>
            <person name="Liang Y."/>
            <person name="Zimin A.V."/>
            <person name="Pertea G."/>
            <person name="Qi P."/>
            <person name="Bennetzen J.L."/>
            <person name="Dai X."/>
            <person name="Dawson M.W."/>
            <person name="Muller H.G."/>
            <person name="Kugler K."/>
            <person name="Rivarola-Duarte L."/>
            <person name="Spannagl M."/>
            <person name="Mayer K.F.X."/>
            <person name="Lu F.H."/>
            <person name="Bevan M.W."/>
            <person name="Leroy P."/>
            <person name="Li P."/>
            <person name="You F.M."/>
            <person name="Sun Q."/>
            <person name="Liu Z."/>
            <person name="Lyons E."/>
            <person name="Wicker T."/>
            <person name="Salzberg S.L."/>
            <person name="Devos K.M."/>
            <person name="Dvorak J."/>
        </authorList>
    </citation>
    <scope>NUCLEOTIDE SEQUENCE [LARGE SCALE GENOMIC DNA]</scope>
    <source>
        <strain evidence="4">cv. AL8/78</strain>
    </source>
</reference>
<dbReference type="OMA" id="AESWIRR"/>
<dbReference type="Gene3D" id="3.30.559.10">
    <property type="entry name" value="Chloramphenicol acetyltransferase-like domain"/>
    <property type="match status" value="2"/>
</dbReference>
<dbReference type="InterPro" id="IPR023213">
    <property type="entry name" value="CAT-like_dom_sf"/>
</dbReference>
<dbReference type="OrthoDB" id="1862401at2759"/>
<keyword evidence="3" id="KW-0472">Membrane</keyword>
<dbReference type="InterPro" id="IPR051504">
    <property type="entry name" value="Plant_metabolite_acyltrans"/>
</dbReference>